<evidence type="ECO:0008006" key="3">
    <source>
        <dbReference type="Google" id="ProtNLM"/>
    </source>
</evidence>
<protein>
    <recommendedName>
        <fullName evidence="3">MORN variant repeat-containing protein</fullName>
    </recommendedName>
</protein>
<dbReference type="Proteomes" id="UP000007463">
    <property type="component" value="Chromosome"/>
</dbReference>
<reference evidence="2" key="2">
    <citation type="submission" date="2011-02" db="EMBL/GenBank/DDBJ databases">
        <title>The complete genome of Fluviicola taffensis DSM 16823.</title>
        <authorList>
            <consortium name="US DOE Joint Genome Institute (JGI-PGF)"/>
            <person name="Lucas S."/>
            <person name="Copeland A."/>
            <person name="Lapidus A."/>
            <person name="Bruce D."/>
            <person name="Goodwin L."/>
            <person name="Pitluck S."/>
            <person name="Kyrpides N."/>
            <person name="Mavromatis K."/>
            <person name="Ivanova N."/>
            <person name="Mikhailova N."/>
            <person name="Pagani I."/>
            <person name="Chertkov O."/>
            <person name="Detter J.C."/>
            <person name="Han C."/>
            <person name="Tapia R."/>
            <person name="Land M."/>
            <person name="Hauser L."/>
            <person name="Markowitz V."/>
            <person name="Cheng J.-F."/>
            <person name="Hugenholtz P."/>
            <person name="Woyke T."/>
            <person name="Wu D."/>
            <person name="Tindall B."/>
            <person name="Pomrenke H.G."/>
            <person name="Brambilla E."/>
            <person name="Klenk H.-P."/>
            <person name="Eisen J.A."/>
        </authorList>
    </citation>
    <scope>NUCLEOTIDE SEQUENCE [LARGE SCALE GENOMIC DNA]</scope>
    <source>
        <strain evidence="2">DSM 16823 / RW262 / RW262</strain>
    </source>
</reference>
<dbReference type="SUPFAM" id="SSF82185">
    <property type="entry name" value="Histone H3 K4-specific methyltransferase SET7/9 N-terminal domain"/>
    <property type="match status" value="1"/>
</dbReference>
<proteinExistence type="predicted"/>
<organism evidence="1 2">
    <name type="scientific">Fluviicola taffensis (strain DSM 16823 / NCIMB 13979 / RW262)</name>
    <dbReference type="NCBI Taxonomy" id="755732"/>
    <lineage>
        <taxon>Bacteria</taxon>
        <taxon>Pseudomonadati</taxon>
        <taxon>Bacteroidota</taxon>
        <taxon>Flavobacteriia</taxon>
        <taxon>Flavobacteriales</taxon>
        <taxon>Crocinitomicaceae</taxon>
        <taxon>Fluviicola</taxon>
    </lineage>
</organism>
<dbReference type="STRING" id="755732.Fluta_1381"/>
<dbReference type="KEGG" id="fte:Fluta_1381"/>
<evidence type="ECO:0000313" key="2">
    <source>
        <dbReference type="Proteomes" id="UP000007463"/>
    </source>
</evidence>
<dbReference type="HOGENOM" id="CLU_1370417_0_0_10"/>
<evidence type="ECO:0000313" key="1">
    <source>
        <dbReference type="EMBL" id="AEA43375.1"/>
    </source>
</evidence>
<gene>
    <name evidence="1" type="ordered locus">Fluta_1381</name>
</gene>
<reference evidence="1 2" key="1">
    <citation type="journal article" date="2011" name="Stand. Genomic Sci.">
        <title>Complete genome sequence of the gliding freshwater bacterium Fluviicola taffensis type strain (RW262).</title>
        <authorList>
            <person name="Woyke T."/>
            <person name="Chertkov O."/>
            <person name="Lapidus A."/>
            <person name="Nolan M."/>
            <person name="Lucas S."/>
            <person name="Del Rio T.G."/>
            <person name="Tice H."/>
            <person name="Cheng J.F."/>
            <person name="Tapia R."/>
            <person name="Han C."/>
            <person name="Goodwin L."/>
            <person name="Pitluck S."/>
            <person name="Liolios K."/>
            <person name="Pagani I."/>
            <person name="Ivanova N."/>
            <person name="Huntemann M."/>
            <person name="Mavromatis K."/>
            <person name="Mikhailova N."/>
            <person name="Pati A."/>
            <person name="Chen A."/>
            <person name="Palaniappan K."/>
            <person name="Land M."/>
            <person name="Hauser L."/>
            <person name="Brambilla E.M."/>
            <person name="Rohde M."/>
            <person name="Mwirichia R."/>
            <person name="Sikorski J."/>
            <person name="Tindall B.J."/>
            <person name="Goker M."/>
            <person name="Bristow J."/>
            <person name="Eisen J.A."/>
            <person name="Markowitz V."/>
            <person name="Hugenholtz P."/>
            <person name="Klenk H.P."/>
            <person name="Kyrpides N.C."/>
        </authorList>
    </citation>
    <scope>NUCLEOTIDE SEQUENCE [LARGE SCALE GENOMIC DNA]</scope>
    <source>
        <strain evidence="2">DSM 16823 / RW262 / RW262</strain>
    </source>
</reference>
<dbReference type="Gene3D" id="2.20.110.10">
    <property type="entry name" value="Histone H3 K4-specific methyltransferase SET7/9 N-terminal domain"/>
    <property type="match status" value="1"/>
</dbReference>
<keyword evidence="2" id="KW-1185">Reference proteome</keyword>
<dbReference type="AlphaFoldDB" id="F2IDK2"/>
<accession>F2IDK2</accession>
<sequence length="199" mass="23561">MVSESVMDTTFYSSGKIMVLTQLKANGQKHGFKRRYFENGNIEYSRTYFKDKLVGSDYWYYKSGGLNMYSVRNIEDSVFFFLYLDSLGNVTEKIGALINKEYEIEGGNDTLQLNKTYLLRFLYADPKIYKFNLDSVILETNKSKRHFKNYYFEKEKAEIIFEFKPKQRCKQKLTLYSSLKDKKGNIKYSNSLDIMLYVK</sequence>
<dbReference type="EMBL" id="CP002542">
    <property type="protein sequence ID" value="AEA43375.1"/>
    <property type="molecule type" value="Genomic_DNA"/>
</dbReference>
<name>F2IDK2_FLUTR</name>